<feature type="domain" description="LysM" evidence="3">
    <location>
        <begin position="509"/>
        <end position="556"/>
    </location>
</feature>
<feature type="compositionally biased region" description="Acidic residues" evidence="1">
    <location>
        <begin position="425"/>
        <end position="478"/>
    </location>
</feature>
<dbReference type="EMBL" id="SUMG01000001">
    <property type="protein sequence ID" value="NBG86997.1"/>
    <property type="molecule type" value="Genomic_DNA"/>
</dbReference>
<keyword evidence="5" id="KW-1185">Reference proteome</keyword>
<dbReference type="Gene3D" id="3.10.350.10">
    <property type="entry name" value="LysM domain"/>
    <property type="match status" value="1"/>
</dbReference>
<feature type="region of interest" description="Disordered" evidence="1">
    <location>
        <begin position="422"/>
        <end position="512"/>
    </location>
</feature>
<evidence type="ECO:0000313" key="5">
    <source>
        <dbReference type="Proteomes" id="UP000449710"/>
    </source>
</evidence>
<sequence>MKEHIKIDASVASHKGNIHSKNEEKFYLNGQYMDLNQQKDSTVKASNHSYKQSVYGIAAGTIRGALGEQAAFIAVEALSRYHLYLEENVPSSFAVKKQRLIEYLKTAEEKIRELWEEKDGEAFGATMVGLIIDGNQAFGFSLGEEGFYMVEKEAVRKVSLEYVKEQHFIGSKVPVEKTLRVTDEFVLEQGDRLLLTSRDTYLRDMEEQFINLVTSLSTKDSVKAFIKELLNRKERENLTALLVYVETLEGFVSQETEETLVGGRFVMEKEENIENRDRKDFSDKEDSSETREAFKEEEDNKDLQEDSERKRIFEQRYRESQMLFNKKVQHRDLDFTPEEKEGIEKDLREEDFEQGSFTPGALSEDFSEISREEHEEEEDEAPWRTRSKFLLVALLGVGVILMAFAFGTIRNLEQRILNPAAENQREEEIEENVGEVTEGEEVDEVEEADEVAEESGEETENGEEVSEEEAQEEEDLQETEAPVNDGEEGEGEPPEPSPAEEPEEQVSNDTYEVQSGDTLFSISRSFYGDASKVEEIISLNNIEDINNIQVGDVLELPPGE</sequence>
<keyword evidence="2" id="KW-1133">Transmembrane helix</keyword>
<feature type="compositionally biased region" description="Basic and acidic residues" evidence="1">
    <location>
        <begin position="275"/>
        <end position="294"/>
    </location>
</feature>
<feature type="region of interest" description="Disordered" evidence="1">
    <location>
        <begin position="343"/>
        <end position="382"/>
    </location>
</feature>
<reference evidence="4 5" key="1">
    <citation type="submission" date="2019-04" db="EMBL/GenBank/DDBJ databases">
        <title>Isachenkonia alkalipeptolytica gen. nov. sp. nov. a new anaerobic, alkiliphilic organothrophic bacterium capable to reduce synthesized ferrihydrite isolated from a soda lake.</title>
        <authorList>
            <person name="Toshchakov S.V."/>
            <person name="Zavarzina D.G."/>
            <person name="Zhilina T.N."/>
            <person name="Kostrikina N.A."/>
            <person name="Kublanov I.V."/>
        </authorList>
    </citation>
    <scope>NUCLEOTIDE SEQUENCE [LARGE SCALE GENOMIC DNA]</scope>
    <source>
        <strain evidence="4 5">Z-1701</strain>
    </source>
</reference>
<dbReference type="Proteomes" id="UP000449710">
    <property type="component" value="Unassembled WGS sequence"/>
</dbReference>
<dbReference type="Pfam" id="PF01476">
    <property type="entry name" value="LysM"/>
    <property type="match status" value="1"/>
</dbReference>
<dbReference type="SMART" id="SM00257">
    <property type="entry name" value="LysM"/>
    <property type="match status" value="1"/>
</dbReference>
<evidence type="ECO:0000256" key="1">
    <source>
        <dbReference type="SAM" id="MobiDB-lite"/>
    </source>
</evidence>
<dbReference type="PROSITE" id="PS51782">
    <property type="entry name" value="LYSM"/>
    <property type="match status" value="1"/>
</dbReference>
<keyword evidence="2" id="KW-0812">Transmembrane</keyword>
<dbReference type="InterPro" id="IPR018392">
    <property type="entry name" value="LysM"/>
</dbReference>
<organism evidence="4 5">
    <name type="scientific">Isachenkonia alkalipeptolytica</name>
    <dbReference type="NCBI Taxonomy" id="2565777"/>
    <lineage>
        <taxon>Bacteria</taxon>
        <taxon>Bacillati</taxon>
        <taxon>Bacillota</taxon>
        <taxon>Clostridia</taxon>
        <taxon>Eubacteriales</taxon>
        <taxon>Clostridiaceae</taxon>
        <taxon>Isachenkonia</taxon>
    </lineage>
</organism>
<evidence type="ECO:0000259" key="3">
    <source>
        <dbReference type="PROSITE" id="PS51782"/>
    </source>
</evidence>
<comment type="caution">
    <text evidence="4">The sequence shown here is derived from an EMBL/GenBank/DDBJ whole genome shotgun (WGS) entry which is preliminary data.</text>
</comment>
<feature type="transmembrane region" description="Helical" evidence="2">
    <location>
        <begin position="389"/>
        <end position="409"/>
    </location>
</feature>
<gene>
    <name evidence="4" type="ORF">ISALK_00645</name>
</gene>
<dbReference type="RefSeq" id="WP_160718304.1">
    <property type="nucleotide sequence ID" value="NZ_SUMG01000001.1"/>
</dbReference>
<dbReference type="Gene3D" id="3.60.40.10">
    <property type="entry name" value="PPM-type phosphatase domain"/>
    <property type="match status" value="1"/>
</dbReference>
<evidence type="ECO:0000256" key="2">
    <source>
        <dbReference type="SAM" id="Phobius"/>
    </source>
</evidence>
<evidence type="ECO:0000313" key="4">
    <source>
        <dbReference type="EMBL" id="NBG86997.1"/>
    </source>
</evidence>
<feature type="region of interest" description="Disordered" evidence="1">
    <location>
        <begin position="275"/>
        <end position="307"/>
    </location>
</feature>
<dbReference type="AlphaFoldDB" id="A0AA44BCH9"/>
<dbReference type="InterPro" id="IPR036457">
    <property type="entry name" value="PPM-type-like_dom_sf"/>
</dbReference>
<dbReference type="CDD" id="cd00118">
    <property type="entry name" value="LysM"/>
    <property type="match status" value="1"/>
</dbReference>
<accession>A0AA44BCH9</accession>
<protein>
    <submittedName>
        <fullName evidence="4">LysM peptidoglycan-binding domain-containing protein</fullName>
    </submittedName>
</protein>
<dbReference type="InterPro" id="IPR036779">
    <property type="entry name" value="LysM_dom_sf"/>
</dbReference>
<name>A0AA44BCH9_9CLOT</name>
<keyword evidence="2" id="KW-0472">Membrane</keyword>
<dbReference type="SUPFAM" id="SSF54106">
    <property type="entry name" value="LysM domain"/>
    <property type="match status" value="1"/>
</dbReference>
<proteinExistence type="predicted"/>
<dbReference type="SUPFAM" id="SSF81606">
    <property type="entry name" value="PP2C-like"/>
    <property type="match status" value="1"/>
</dbReference>
<feature type="compositionally biased region" description="Acidic residues" evidence="1">
    <location>
        <begin position="485"/>
        <end position="506"/>
    </location>
</feature>